<dbReference type="Proteomes" id="UP000232587">
    <property type="component" value="Unassembled WGS sequence"/>
</dbReference>
<dbReference type="Pfam" id="PF12802">
    <property type="entry name" value="MarR_2"/>
    <property type="match status" value="1"/>
</dbReference>
<comment type="caution">
    <text evidence="2">The sequence shown here is derived from an EMBL/GenBank/DDBJ whole genome shotgun (WGS) entry which is preliminary data.</text>
</comment>
<evidence type="ECO:0000313" key="3">
    <source>
        <dbReference type="Proteomes" id="UP000232587"/>
    </source>
</evidence>
<dbReference type="OrthoDB" id="582199at2"/>
<dbReference type="AlphaFoldDB" id="A0A2N0H392"/>
<dbReference type="InterPro" id="IPR000835">
    <property type="entry name" value="HTH_MarR-typ"/>
</dbReference>
<protein>
    <submittedName>
        <fullName evidence="2">MarR family transcriptional regulator</fullName>
    </submittedName>
</protein>
<evidence type="ECO:0000259" key="1">
    <source>
        <dbReference type="SMART" id="SM00347"/>
    </source>
</evidence>
<dbReference type="EMBL" id="PHUF01000007">
    <property type="protein sequence ID" value="PKB13401.1"/>
    <property type="molecule type" value="Genomic_DNA"/>
</dbReference>
<feature type="domain" description="HTH marR-type" evidence="1">
    <location>
        <begin position="27"/>
        <end position="126"/>
    </location>
</feature>
<dbReference type="SMART" id="SM00347">
    <property type="entry name" value="HTH_MARR"/>
    <property type="match status" value="1"/>
</dbReference>
<gene>
    <name evidence="2" type="ORF">B0I00_3200</name>
</gene>
<dbReference type="InterPro" id="IPR036388">
    <property type="entry name" value="WH-like_DNA-bd_sf"/>
</dbReference>
<dbReference type="SUPFAM" id="SSF46785">
    <property type="entry name" value="Winged helix' DNA-binding domain"/>
    <property type="match status" value="1"/>
</dbReference>
<evidence type="ECO:0000313" key="2">
    <source>
        <dbReference type="EMBL" id="PKB13401.1"/>
    </source>
</evidence>
<organism evidence="2 3">
    <name type="scientific">Novosphingobium kunmingense</name>
    <dbReference type="NCBI Taxonomy" id="1211806"/>
    <lineage>
        <taxon>Bacteria</taxon>
        <taxon>Pseudomonadati</taxon>
        <taxon>Pseudomonadota</taxon>
        <taxon>Alphaproteobacteria</taxon>
        <taxon>Sphingomonadales</taxon>
        <taxon>Sphingomonadaceae</taxon>
        <taxon>Novosphingobium</taxon>
    </lineage>
</organism>
<proteinExistence type="predicted"/>
<dbReference type="GO" id="GO:0003700">
    <property type="term" value="F:DNA-binding transcription factor activity"/>
    <property type="evidence" value="ECO:0007669"/>
    <property type="project" value="InterPro"/>
</dbReference>
<dbReference type="RefSeq" id="WP_100868385.1">
    <property type="nucleotide sequence ID" value="NZ_PHUF01000007.1"/>
</dbReference>
<accession>A0A2N0H392</accession>
<name>A0A2N0H392_9SPHN</name>
<sequence length="147" mass="16324">MQPTRYLITPLMEGFEWFDDGLQSSLKAAGWAPVTRSESMVIMHVLTGTNRPADIARALRLSRQAVHSTIDGLVEAGFFARVDDPEDGRIKILVLAERGMAMHNDANAIVDGLVAELEARIGKRRVRALREAFEMDWGSPPVVPVKR</sequence>
<dbReference type="Gene3D" id="1.10.10.10">
    <property type="entry name" value="Winged helix-like DNA-binding domain superfamily/Winged helix DNA-binding domain"/>
    <property type="match status" value="1"/>
</dbReference>
<reference evidence="2 3" key="1">
    <citation type="submission" date="2017-11" db="EMBL/GenBank/DDBJ databases">
        <title>Genomic Encyclopedia of Type Strains, Phase III (KMG-III): the genomes of soil and plant-associated and newly described type strains.</title>
        <authorList>
            <person name="Whitman W."/>
        </authorList>
    </citation>
    <scope>NUCLEOTIDE SEQUENCE [LARGE SCALE GENOMIC DNA]</scope>
    <source>
        <strain evidence="2 3">CGMCC 1.12274</strain>
    </source>
</reference>
<dbReference type="InterPro" id="IPR036390">
    <property type="entry name" value="WH_DNA-bd_sf"/>
</dbReference>
<keyword evidence="3" id="KW-1185">Reference proteome</keyword>